<dbReference type="SUPFAM" id="SSF52402">
    <property type="entry name" value="Adenine nucleotide alpha hydrolases-like"/>
    <property type="match status" value="1"/>
</dbReference>
<reference evidence="1 2" key="2">
    <citation type="journal article" date="2014" name="Int. J. Syst. Evol. Microbiol.">
        <title>Methanobacterium paludis sp. nov. and a novel strain of Methanobacterium lacus isolated from northern peatlands.</title>
        <authorList>
            <person name="Cadillo-Quiroz H."/>
            <person name="Brauer S.L."/>
            <person name="Goodson N."/>
            <person name="Yavitt J.B."/>
            <person name="Zinder S.H."/>
        </authorList>
    </citation>
    <scope>NUCLEOTIDE SEQUENCE [LARGE SCALE GENOMIC DNA]</scope>
    <source>
        <strain evidence="1 2">AL-21</strain>
    </source>
</reference>
<sequence length="198" mass="22454">MKACVLYSGGKDSSLMAFILNKLGYDVELVTVNYGIYPSWKPAAESASNLNFNHRVMNADSDTMRSAVQTILSDGFPNNGINQLHKYALELVAKEYDVVADGTRRDDRIPKLNMNEVRSFEDRNNVEYINLGGFGHKSMNHLSKTLFEVKKELTNMDNNSDYEIEIRTLISEIEGDSAALKIFPEHLQSRVIGWRKNE</sequence>
<gene>
    <name evidence="1" type="ordered locus">Metbo_0542</name>
</gene>
<dbReference type="AlphaFoldDB" id="F0T9X1"/>
<name>F0T9X1_METLA</name>
<dbReference type="Pfam" id="PF24167">
    <property type="entry name" value="DUF7411"/>
    <property type="match status" value="1"/>
</dbReference>
<organism evidence="1 2">
    <name type="scientific">Methanobacterium lacus (strain AL-21)</name>
    <dbReference type="NCBI Taxonomy" id="877455"/>
    <lineage>
        <taxon>Archaea</taxon>
        <taxon>Methanobacteriati</taxon>
        <taxon>Methanobacteriota</taxon>
        <taxon>Methanomada group</taxon>
        <taxon>Methanobacteria</taxon>
        <taxon>Methanobacteriales</taxon>
        <taxon>Methanobacteriaceae</taxon>
        <taxon>Methanobacterium</taxon>
    </lineage>
</organism>
<dbReference type="Gene3D" id="3.40.50.620">
    <property type="entry name" value="HUPs"/>
    <property type="match status" value="1"/>
</dbReference>
<dbReference type="EMBL" id="CP002551">
    <property type="protein sequence ID" value="ADZ08794.1"/>
    <property type="molecule type" value="Genomic_DNA"/>
</dbReference>
<evidence type="ECO:0000313" key="1">
    <source>
        <dbReference type="EMBL" id="ADZ08794.1"/>
    </source>
</evidence>
<evidence type="ECO:0000313" key="2">
    <source>
        <dbReference type="Proteomes" id="UP000007490"/>
    </source>
</evidence>
<dbReference type="NCBIfam" id="NF011155">
    <property type="entry name" value="PRK14561.1"/>
    <property type="match status" value="1"/>
</dbReference>
<dbReference type="InterPro" id="IPR014729">
    <property type="entry name" value="Rossmann-like_a/b/a_fold"/>
</dbReference>
<dbReference type="HOGENOM" id="CLU_1381418_0_0_2"/>
<dbReference type="Proteomes" id="UP000007490">
    <property type="component" value="Chromosome"/>
</dbReference>
<reference evidence="2" key="1">
    <citation type="submission" date="2011-02" db="EMBL/GenBank/DDBJ databases">
        <title>Complete sequence of Methanobacterium sp. AL-21.</title>
        <authorList>
            <consortium name="US DOE Joint Genome Institute"/>
            <person name="Lucas S."/>
            <person name="Copeland A."/>
            <person name="Lapidus A."/>
            <person name="Cheng J.-F."/>
            <person name="Goodwin L."/>
            <person name="Pitluck S."/>
            <person name="Chertkov O."/>
            <person name="Detter J.C."/>
            <person name="Han C."/>
            <person name="Tapia R."/>
            <person name="Land M."/>
            <person name="Hauser L."/>
            <person name="Kyrpides N."/>
            <person name="Ivanova N."/>
            <person name="Mikhailova N."/>
            <person name="Pagani I."/>
            <person name="Cadillo-Quiroz H."/>
            <person name="Imachi H."/>
            <person name="Zinder S."/>
            <person name="Liu W."/>
            <person name="Woyke T."/>
        </authorList>
    </citation>
    <scope>NUCLEOTIDE SEQUENCE [LARGE SCALE GENOMIC DNA]</scope>
    <source>
        <strain evidence="2">AL-21</strain>
    </source>
</reference>
<dbReference type="OrthoDB" id="108920at2157"/>
<dbReference type="InterPro" id="IPR055834">
    <property type="entry name" value="DUF7411"/>
</dbReference>
<accession>F0T9X1</accession>
<proteinExistence type="predicted"/>
<dbReference type="STRING" id="877455.Metbo_0542"/>
<dbReference type="RefSeq" id="WP_013644145.1">
    <property type="nucleotide sequence ID" value="NC_015216.1"/>
</dbReference>
<dbReference type="KEGG" id="mel:Metbo_0542"/>
<dbReference type="eggNOG" id="arCOG00037">
    <property type="taxonomic scope" value="Archaea"/>
</dbReference>
<protein>
    <submittedName>
        <fullName evidence="1">Queuosine synthesis-like protein</fullName>
    </submittedName>
</protein>
<keyword evidence="2" id="KW-1185">Reference proteome</keyword>
<dbReference type="GeneID" id="10276987"/>